<dbReference type="SUPFAM" id="SSF53474">
    <property type="entry name" value="alpha/beta-Hydrolases"/>
    <property type="match status" value="1"/>
</dbReference>
<evidence type="ECO:0000313" key="3">
    <source>
        <dbReference type="EMBL" id="KAF4636558.1"/>
    </source>
</evidence>
<comment type="caution">
    <text evidence="3">The sequence shown here is derived from an EMBL/GenBank/DDBJ whole genome shotgun (WGS) entry which is preliminary data.</text>
</comment>
<dbReference type="GO" id="GO:0016787">
    <property type="term" value="F:hydrolase activity"/>
    <property type="evidence" value="ECO:0007669"/>
    <property type="project" value="UniProtKB-KW"/>
</dbReference>
<dbReference type="PANTHER" id="PTHR48081">
    <property type="entry name" value="AB HYDROLASE SUPERFAMILY PROTEIN C4A8.06C"/>
    <property type="match status" value="1"/>
</dbReference>
<keyword evidence="1" id="KW-0378">Hydrolase</keyword>
<reference evidence="3 4" key="1">
    <citation type="submission" date="2020-03" db="EMBL/GenBank/DDBJ databases">
        <title>Draft Genome Sequence of Cudoniella acicularis.</title>
        <authorList>
            <person name="Buettner E."/>
            <person name="Kellner H."/>
        </authorList>
    </citation>
    <scope>NUCLEOTIDE SEQUENCE [LARGE SCALE GENOMIC DNA]</scope>
    <source>
        <strain evidence="3 4">DSM 108380</strain>
    </source>
</reference>
<dbReference type="Gene3D" id="3.40.50.1820">
    <property type="entry name" value="alpha/beta hydrolase"/>
    <property type="match status" value="1"/>
</dbReference>
<feature type="domain" description="Alpha/beta hydrolase fold-3" evidence="2">
    <location>
        <begin position="84"/>
        <end position="268"/>
    </location>
</feature>
<dbReference type="InterPro" id="IPR050300">
    <property type="entry name" value="GDXG_lipolytic_enzyme"/>
</dbReference>
<organism evidence="3 4">
    <name type="scientific">Cudoniella acicularis</name>
    <dbReference type="NCBI Taxonomy" id="354080"/>
    <lineage>
        <taxon>Eukaryota</taxon>
        <taxon>Fungi</taxon>
        <taxon>Dikarya</taxon>
        <taxon>Ascomycota</taxon>
        <taxon>Pezizomycotina</taxon>
        <taxon>Leotiomycetes</taxon>
        <taxon>Helotiales</taxon>
        <taxon>Tricladiaceae</taxon>
        <taxon>Cudoniella</taxon>
    </lineage>
</organism>
<evidence type="ECO:0000256" key="1">
    <source>
        <dbReference type="ARBA" id="ARBA00022801"/>
    </source>
</evidence>
<protein>
    <recommendedName>
        <fullName evidence="2">Alpha/beta hydrolase fold-3 domain-containing protein</fullName>
    </recommendedName>
</protein>
<dbReference type="EMBL" id="JAAMPI010000060">
    <property type="protein sequence ID" value="KAF4636558.1"/>
    <property type="molecule type" value="Genomic_DNA"/>
</dbReference>
<evidence type="ECO:0000313" key="4">
    <source>
        <dbReference type="Proteomes" id="UP000566819"/>
    </source>
</evidence>
<accession>A0A8H4RW59</accession>
<dbReference type="Proteomes" id="UP000566819">
    <property type="component" value="Unassembled WGS sequence"/>
</dbReference>
<name>A0A8H4RW59_9HELO</name>
<evidence type="ECO:0000259" key="2">
    <source>
        <dbReference type="Pfam" id="PF07859"/>
    </source>
</evidence>
<dbReference type="OrthoDB" id="408631at2759"/>
<dbReference type="InterPro" id="IPR013094">
    <property type="entry name" value="AB_hydrolase_3"/>
</dbReference>
<dbReference type="AlphaFoldDB" id="A0A8H4RW59"/>
<dbReference type="Pfam" id="PF07859">
    <property type="entry name" value="Abhydrolase_3"/>
    <property type="match status" value="1"/>
</dbReference>
<dbReference type="PANTHER" id="PTHR48081:SF8">
    <property type="entry name" value="ALPHA_BETA HYDROLASE FOLD-3 DOMAIN-CONTAINING PROTEIN-RELATED"/>
    <property type="match status" value="1"/>
</dbReference>
<dbReference type="InterPro" id="IPR029058">
    <property type="entry name" value="AB_hydrolase_fold"/>
</dbReference>
<gene>
    <name evidence="3" type="ORF">G7Y89_g1517</name>
</gene>
<proteinExistence type="predicted"/>
<sequence length="319" mass="35258">MGDSEGFAEPWLAFEKQIGQRFLLYGPIEKANDQYLEFGGLLVSKLTFPAPDASVKTEDKEISPGLKVRIYTPPNYSGNKPVCLFFHGGGWAMGDLEGEDGQCRYVSKEAGVVVVSVDYRLAPANPYPIPFDDCFIGYEWALKNSASLKTTPNQAFTFGTSAGANLALAVALKVIDEGRGDTLKGVVAVVPVTIDPAEVPAELKSKYTSYAEHDEHTINTGKAMKMFFDAYGADGKDPYVSPLLHKKLKELPKVYIAVSSQDTLRDDGSVPTVYDEYLGYPHWFWAYPSEHLKEPIAEYNRNLKKGFDFVLSPTRSNKI</sequence>
<keyword evidence="4" id="KW-1185">Reference proteome</keyword>